<feature type="compositionally biased region" description="Basic and acidic residues" evidence="1">
    <location>
        <begin position="401"/>
        <end position="426"/>
    </location>
</feature>
<evidence type="ECO:0000313" key="4">
    <source>
        <dbReference type="Proteomes" id="UP000887561"/>
    </source>
</evidence>
<protein>
    <submittedName>
        <fullName evidence="5">Protein tyrosine phosphatase</fullName>
    </submittedName>
</protein>
<dbReference type="PROSITE" id="PS50056">
    <property type="entry name" value="TYR_PHOSPHATASE_2"/>
    <property type="match status" value="1"/>
</dbReference>
<feature type="domain" description="Tyrosine-protein phosphatase" evidence="2">
    <location>
        <begin position="1"/>
        <end position="142"/>
    </location>
</feature>
<dbReference type="GO" id="GO:0004725">
    <property type="term" value="F:protein tyrosine phosphatase activity"/>
    <property type="evidence" value="ECO:0007669"/>
    <property type="project" value="InterPro"/>
</dbReference>
<feature type="region of interest" description="Disordered" evidence="1">
    <location>
        <begin position="331"/>
        <end position="426"/>
    </location>
</feature>
<dbReference type="InterPro" id="IPR000387">
    <property type="entry name" value="Tyr_Pase_dom"/>
</dbReference>
<feature type="region of interest" description="Disordered" evidence="1">
    <location>
        <begin position="467"/>
        <end position="493"/>
    </location>
</feature>
<dbReference type="PANTHER" id="PTHR19134">
    <property type="entry name" value="RECEPTOR-TYPE TYROSINE-PROTEIN PHOSPHATASE"/>
    <property type="match status" value="1"/>
</dbReference>
<name>A0A915ML65_MELJA</name>
<dbReference type="InterPro" id="IPR000242">
    <property type="entry name" value="PTP_cat"/>
</dbReference>
<dbReference type="PROSITE" id="PS50055">
    <property type="entry name" value="TYR_PHOSPHATASE_PTP"/>
    <property type="match status" value="2"/>
</dbReference>
<evidence type="ECO:0000256" key="1">
    <source>
        <dbReference type="SAM" id="MobiDB-lite"/>
    </source>
</evidence>
<reference evidence="5" key="1">
    <citation type="submission" date="2022-11" db="UniProtKB">
        <authorList>
            <consortium name="WormBaseParasite"/>
        </authorList>
    </citation>
    <scope>IDENTIFICATION</scope>
</reference>
<feature type="domain" description="Tyrosine specific protein phosphatases" evidence="3">
    <location>
        <begin position="57"/>
        <end position="133"/>
    </location>
</feature>
<feature type="compositionally biased region" description="Basic and acidic residues" evidence="1">
    <location>
        <begin position="331"/>
        <end position="341"/>
    </location>
</feature>
<dbReference type="CDD" id="cd00047">
    <property type="entry name" value="PTPc"/>
    <property type="match status" value="1"/>
</dbReference>
<dbReference type="InterPro" id="IPR016130">
    <property type="entry name" value="Tyr_Pase_AS"/>
</dbReference>
<feature type="compositionally biased region" description="Polar residues" evidence="1">
    <location>
        <begin position="347"/>
        <end position="356"/>
    </location>
</feature>
<dbReference type="Gene3D" id="3.90.190.10">
    <property type="entry name" value="Protein tyrosine phosphatase superfamily"/>
    <property type="match status" value="2"/>
</dbReference>
<dbReference type="InterPro" id="IPR029021">
    <property type="entry name" value="Prot-tyrosine_phosphatase-like"/>
</dbReference>
<dbReference type="PANTHER" id="PTHR19134:SF561">
    <property type="entry name" value="PROTEIN TYROSINE PHOSPHATASE 36E, ISOFORM A"/>
    <property type="match status" value="1"/>
</dbReference>
<dbReference type="PROSITE" id="PS00383">
    <property type="entry name" value="TYR_PHOSPHATASE_1"/>
    <property type="match status" value="1"/>
</dbReference>
<proteinExistence type="predicted"/>
<accession>A0A915ML65</accession>
<organism evidence="4 5">
    <name type="scientific">Meloidogyne javanica</name>
    <name type="common">Root-knot nematode worm</name>
    <dbReference type="NCBI Taxonomy" id="6303"/>
    <lineage>
        <taxon>Eukaryota</taxon>
        <taxon>Metazoa</taxon>
        <taxon>Ecdysozoa</taxon>
        <taxon>Nematoda</taxon>
        <taxon>Chromadorea</taxon>
        <taxon>Rhabditida</taxon>
        <taxon>Tylenchina</taxon>
        <taxon>Tylenchomorpha</taxon>
        <taxon>Tylenchoidea</taxon>
        <taxon>Meloidogynidae</taxon>
        <taxon>Meloidogyninae</taxon>
        <taxon>Meloidogyne</taxon>
        <taxon>Meloidogyne incognita group</taxon>
    </lineage>
</organism>
<feature type="domain" description="Tyrosine-protein phosphatase" evidence="2">
    <location>
        <begin position="175"/>
        <end position="280"/>
    </location>
</feature>
<evidence type="ECO:0000259" key="3">
    <source>
        <dbReference type="PROSITE" id="PS50056"/>
    </source>
</evidence>
<evidence type="ECO:0000259" key="2">
    <source>
        <dbReference type="PROSITE" id="PS50055"/>
    </source>
</evidence>
<dbReference type="PRINTS" id="PR00700">
    <property type="entry name" value="PRTYPHPHTASE"/>
</dbReference>
<evidence type="ECO:0000313" key="5">
    <source>
        <dbReference type="WBParaSite" id="scaffold45494_cov305.g24432"/>
    </source>
</evidence>
<feature type="compositionally biased region" description="Basic and acidic residues" evidence="1">
    <location>
        <begin position="469"/>
        <end position="493"/>
    </location>
</feature>
<dbReference type="Proteomes" id="UP000887561">
    <property type="component" value="Unplaced"/>
</dbReference>
<sequence>VIRTFRLRKTGGVGDLTTTSTDGKGETQRNINDNSEERIVKHFHFTEWELNSFPYISAFVEVRRRVRQWMERSPVDSPIVVHCSNGGGRSGAFLAVDANLELLQRTGQLDVFEYARTLINSRQNLISSVEQYTFIYDVLCEAVLCNVQPMAMHQLKDRSTMYKARKNRELMELQDSHENKLLTMLTAPLRIGDCAGGHRLENRGKNRDVMVVPPDHARPYLQTLHGESKDYTYINAVEVDGFTRKAEVFIVTEWPKQQTLDSFWTLVFDHNVHTVICLTNQPTDTKARKIERPMEEVVERRKWLFTRRKSSKGGSAGVRLRRRPTLSHFLAECEKQRRRDSGPPISGFSSHFTQNVPDKEDLMSTSLNDPNFRLQQKYWGKIHRKTPTPSPSPDFDDDESENGRENIGKEGEEGEEKELNKNNKSDKINESIVRNRRGIYLRQRERERPLSDGALLPEQEILMKISVSDAHRPKRDERGRRLGGEWDKRFERL</sequence>
<dbReference type="SMART" id="SM00404">
    <property type="entry name" value="PTPc_motif"/>
    <property type="match status" value="1"/>
</dbReference>
<dbReference type="InterPro" id="IPR050348">
    <property type="entry name" value="Protein-Tyr_Phosphatase"/>
</dbReference>
<dbReference type="AlphaFoldDB" id="A0A915ML65"/>
<keyword evidence="4" id="KW-1185">Reference proteome</keyword>
<dbReference type="SUPFAM" id="SSF52799">
    <property type="entry name" value="(Phosphotyrosine protein) phosphatases II"/>
    <property type="match status" value="2"/>
</dbReference>
<dbReference type="Pfam" id="PF00102">
    <property type="entry name" value="Y_phosphatase"/>
    <property type="match status" value="2"/>
</dbReference>
<dbReference type="SMART" id="SM00194">
    <property type="entry name" value="PTPc"/>
    <property type="match status" value="1"/>
</dbReference>
<dbReference type="WBParaSite" id="scaffold45494_cov305.g24432">
    <property type="protein sequence ID" value="scaffold45494_cov305.g24432"/>
    <property type="gene ID" value="scaffold45494_cov305.g24432"/>
</dbReference>
<dbReference type="InterPro" id="IPR003595">
    <property type="entry name" value="Tyr_Pase_cat"/>
</dbReference>